<keyword evidence="1" id="KW-1133">Transmembrane helix</keyword>
<sequence>MHHALVQMMMQYAFFQPFAKTYIVDRYFFPIAPAWAQAETFAFQLVGLETATSRRVFPPAEFFPPGFDLQDSHAINLFFMVAMIIIRLLRFHSCRSRSWTMAFADRKLRPLYDRSLGLWLVVLVLRGWFERAIIVAAIIQGMRDGQVWPVIWRMTLLMIFT</sequence>
<keyword evidence="1" id="KW-0812">Transmembrane</keyword>
<evidence type="ECO:0000313" key="2">
    <source>
        <dbReference type="EMBL" id="KAK8094778.1"/>
    </source>
</evidence>
<dbReference type="RefSeq" id="XP_066675551.1">
    <property type="nucleotide sequence ID" value="XM_066805778.1"/>
</dbReference>
<feature type="transmembrane region" description="Helical" evidence="1">
    <location>
        <begin position="111"/>
        <end position="129"/>
    </location>
</feature>
<keyword evidence="1" id="KW-0472">Membrane</keyword>
<protein>
    <submittedName>
        <fullName evidence="2">Uncharacterized protein</fullName>
    </submittedName>
</protein>
<name>A0ABR1XDN0_9PEZI</name>
<accession>A0ABR1XDN0</accession>
<dbReference type="Proteomes" id="UP001433268">
    <property type="component" value="Unassembled WGS sequence"/>
</dbReference>
<dbReference type="GeneID" id="92038838"/>
<dbReference type="EMBL" id="JAQQWN010000002">
    <property type="protein sequence ID" value="KAK8094778.1"/>
    <property type="molecule type" value="Genomic_DNA"/>
</dbReference>
<feature type="transmembrane region" description="Helical" evidence="1">
    <location>
        <begin position="73"/>
        <end position="90"/>
    </location>
</feature>
<evidence type="ECO:0000313" key="3">
    <source>
        <dbReference type="Proteomes" id="UP001433268"/>
    </source>
</evidence>
<organism evidence="2 3">
    <name type="scientific">Apiospora hydei</name>
    <dbReference type="NCBI Taxonomy" id="1337664"/>
    <lineage>
        <taxon>Eukaryota</taxon>
        <taxon>Fungi</taxon>
        <taxon>Dikarya</taxon>
        <taxon>Ascomycota</taxon>
        <taxon>Pezizomycotina</taxon>
        <taxon>Sordariomycetes</taxon>
        <taxon>Xylariomycetidae</taxon>
        <taxon>Amphisphaeriales</taxon>
        <taxon>Apiosporaceae</taxon>
        <taxon>Apiospora</taxon>
    </lineage>
</organism>
<keyword evidence="3" id="KW-1185">Reference proteome</keyword>
<proteinExistence type="predicted"/>
<evidence type="ECO:0000256" key="1">
    <source>
        <dbReference type="SAM" id="Phobius"/>
    </source>
</evidence>
<reference evidence="2 3" key="1">
    <citation type="submission" date="2023-01" db="EMBL/GenBank/DDBJ databases">
        <title>Analysis of 21 Apiospora genomes using comparative genomics revels a genus with tremendous synthesis potential of carbohydrate active enzymes and secondary metabolites.</title>
        <authorList>
            <person name="Sorensen T."/>
        </authorList>
    </citation>
    <scope>NUCLEOTIDE SEQUENCE [LARGE SCALE GENOMIC DNA]</scope>
    <source>
        <strain evidence="2 3">CBS 114990</strain>
    </source>
</reference>
<gene>
    <name evidence="2" type="ORF">PG997_001463</name>
</gene>
<comment type="caution">
    <text evidence="2">The sequence shown here is derived from an EMBL/GenBank/DDBJ whole genome shotgun (WGS) entry which is preliminary data.</text>
</comment>